<dbReference type="EMBL" id="JASGBP010000001">
    <property type="protein sequence ID" value="MDI9256140.1"/>
    <property type="molecule type" value="Genomic_DNA"/>
</dbReference>
<dbReference type="RefSeq" id="WP_283237824.1">
    <property type="nucleotide sequence ID" value="NZ_JASGBP010000001.1"/>
</dbReference>
<evidence type="ECO:0000313" key="2">
    <source>
        <dbReference type="Proteomes" id="UP001230035"/>
    </source>
</evidence>
<comment type="caution">
    <text evidence="1">The sequence shown here is derived from an EMBL/GenBank/DDBJ whole genome shotgun (WGS) entry which is preliminary data.</text>
</comment>
<sequence>MKKFLLVISLSIVSLGFSQEVKLKKDQVFVDDQHWLNSDGCGMFSSTCSLTNLSGDEIIYMKYIELKGVEPITNYNKTGNVSYTEIKFLGFNVSIELQETYKKIIKILYAAKVVNPDGTLDEEKVQKLVEKYGNAFSERYNKTTNNTIIINNNQEPQRSGVNINLGR</sequence>
<protein>
    <submittedName>
        <fullName evidence="1">Uncharacterized protein</fullName>
    </submittedName>
</protein>
<accession>A0ABT6XME1</accession>
<dbReference type="Proteomes" id="UP001230035">
    <property type="component" value="Unassembled WGS sequence"/>
</dbReference>
<proteinExistence type="predicted"/>
<name>A0ABT6XME1_9FLAO</name>
<reference evidence="1 2" key="1">
    <citation type="submission" date="2023-05" db="EMBL/GenBank/DDBJ databases">
        <title>Flavobacterium sedimenti sp. nov., isolated from the sediment.</title>
        <authorList>
            <person name="Wu N."/>
        </authorList>
    </citation>
    <scope>NUCLEOTIDE SEQUENCE [LARGE SCALE GENOMIC DNA]</scope>
    <source>
        <strain evidence="1 2">YZ-48</strain>
    </source>
</reference>
<gene>
    <name evidence="1" type="ORF">QHT84_01795</name>
</gene>
<organism evidence="1 2">
    <name type="scientific">Flavobacterium sedimenticola</name>
    <dbReference type="NCBI Taxonomy" id="3043286"/>
    <lineage>
        <taxon>Bacteria</taxon>
        <taxon>Pseudomonadati</taxon>
        <taxon>Bacteroidota</taxon>
        <taxon>Flavobacteriia</taxon>
        <taxon>Flavobacteriales</taxon>
        <taxon>Flavobacteriaceae</taxon>
        <taxon>Flavobacterium</taxon>
    </lineage>
</organism>
<evidence type="ECO:0000313" key="1">
    <source>
        <dbReference type="EMBL" id="MDI9256140.1"/>
    </source>
</evidence>
<keyword evidence="2" id="KW-1185">Reference proteome</keyword>